<dbReference type="Proteomes" id="UP001056708">
    <property type="component" value="Chromosome"/>
</dbReference>
<keyword evidence="1" id="KW-1133">Transmembrane helix</keyword>
<keyword evidence="1" id="KW-0812">Transmembrane</keyword>
<name>A0ABY5ANZ7_9CYAN</name>
<keyword evidence="1" id="KW-0472">Membrane</keyword>
<dbReference type="EMBL" id="CP098611">
    <property type="protein sequence ID" value="USR90934.1"/>
    <property type="molecule type" value="Genomic_DNA"/>
</dbReference>
<feature type="transmembrane region" description="Helical" evidence="1">
    <location>
        <begin position="68"/>
        <end position="86"/>
    </location>
</feature>
<protein>
    <submittedName>
        <fullName evidence="2">Uncharacterized protein</fullName>
    </submittedName>
</protein>
<proteinExistence type="predicted"/>
<gene>
    <name evidence="2" type="ORF">NEA10_19260</name>
</gene>
<accession>A0ABY5ANZ7</accession>
<sequence length="140" mass="16471">MSDPQPSTFQLQLQRLHRLTVLARWSLVVVLWLSLGSLSIWGLRREISLWLEHFTWVAVWYALRSHPWPALGLGLCVGWTTSVLVWQSRNIIWGMPNPERRRLEHQLWRIRSNGSKHPLWKWVVVSTTDRDPSKKSTSGR</sequence>
<keyword evidence="3" id="KW-1185">Reference proteome</keyword>
<organism evidence="2 3">
    <name type="scientific">Phormidium yuhuli AB48</name>
    <dbReference type="NCBI Taxonomy" id="2940671"/>
    <lineage>
        <taxon>Bacteria</taxon>
        <taxon>Bacillati</taxon>
        <taxon>Cyanobacteriota</taxon>
        <taxon>Cyanophyceae</taxon>
        <taxon>Oscillatoriophycideae</taxon>
        <taxon>Oscillatoriales</taxon>
        <taxon>Oscillatoriaceae</taxon>
        <taxon>Phormidium</taxon>
        <taxon>Phormidium yuhuli</taxon>
    </lineage>
</organism>
<reference evidence="2" key="1">
    <citation type="submission" date="2022-06" db="EMBL/GenBank/DDBJ databases">
        <title>Genome sequence of Phormidium yuhuli AB48 isolated from an industrial photobioreactor environment.</title>
        <authorList>
            <person name="Qiu Y."/>
            <person name="Noonan A.J.C."/>
            <person name="Dofher K."/>
            <person name="Koch M."/>
            <person name="Kieft B."/>
            <person name="Lin X."/>
            <person name="Ziels R.M."/>
            <person name="Hallam S.J."/>
        </authorList>
    </citation>
    <scope>NUCLEOTIDE SEQUENCE</scope>
    <source>
        <strain evidence="2">AB48</strain>
    </source>
</reference>
<evidence type="ECO:0000313" key="2">
    <source>
        <dbReference type="EMBL" id="USR90934.1"/>
    </source>
</evidence>
<feature type="transmembrane region" description="Helical" evidence="1">
    <location>
        <begin position="21"/>
        <end position="43"/>
    </location>
</feature>
<evidence type="ECO:0000313" key="3">
    <source>
        <dbReference type="Proteomes" id="UP001056708"/>
    </source>
</evidence>
<dbReference type="RefSeq" id="WP_252662958.1">
    <property type="nucleotide sequence ID" value="NZ_CP098611.1"/>
</dbReference>
<evidence type="ECO:0000256" key="1">
    <source>
        <dbReference type="SAM" id="Phobius"/>
    </source>
</evidence>